<accession>A0A0F9C450</accession>
<evidence type="ECO:0000313" key="1">
    <source>
        <dbReference type="EMBL" id="KKL21027.1"/>
    </source>
</evidence>
<proteinExistence type="predicted"/>
<dbReference type="EMBL" id="LAZR01037879">
    <property type="protein sequence ID" value="KKL21027.1"/>
    <property type="molecule type" value="Genomic_DNA"/>
</dbReference>
<comment type="caution">
    <text evidence="1">The sequence shown here is derived from an EMBL/GenBank/DDBJ whole genome shotgun (WGS) entry which is preliminary data.</text>
</comment>
<sequence>MDTIAVTRLYGKYRISNGDGTPIDAANLTEVKEALSHFYDTREAGRKGSHHLGRPKCPYCRLMGLA</sequence>
<reference evidence="1" key="1">
    <citation type="journal article" date="2015" name="Nature">
        <title>Complex archaea that bridge the gap between prokaryotes and eukaryotes.</title>
        <authorList>
            <person name="Spang A."/>
            <person name="Saw J.H."/>
            <person name="Jorgensen S.L."/>
            <person name="Zaremba-Niedzwiedzka K."/>
            <person name="Martijn J."/>
            <person name="Lind A.E."/>
            <person name="van Eijk R."/>
            <person name="Schleper C."/>
            <person name="Guy L."/>
            <person name="Ettema T.J."/>
        </authorList>
    </citation>
    <scope>NUCLEOTIDE SEQUENCE</scope>
</reference>
<name>A0A0F9C450_9ZZZZ</name>
<protein>
    <submittedName>
        <fullName evidence="1">Uncharacterized protein</fullName>
    </submittedName>
</protein>
<gene>
    <name evidence="1" type="ORF">LCGC14_2449570</name>
</gene>
<dbReference type="AlphaFoldDB" id="A0A0F9C450"/>
<organism evidence="1">
    <name type="scientific">marine sediment metagenome</name>
    <dbReference type="NCBI Taxonomy" id="412755"/>
    <lineage>
        <taxon>unclassified sequences</taxon>
        <taxon>metagenomes</taxon>
        <taxon>ecological metagenomes</taxon>
    </lineage>
</organism>